<dbReference type="Proteomes" id="UP000182544">
    <property type="component" value="Unassembled WGS sequence"/>
</dbReference>
<dbReference type="SMART" id="SM00849">
    <property type="entry name" value="Lactamase_B"/>
    <property type="match status" value="1"/>
</dbReference>
<organism evidence="2 3">
    <name type="scientific">Flaviramulus basaltis</name>
    <dbReference type="NCBI Taxonomy" id="369401"/>
    <lineage>
        <taxon>Bacteria</taxon>
        <taxon>Pseudomonadati</taxon>
        <taxon>Bacteroidota</taxon>
        <taxon>Flavobacteriia</taxon>
        <taxon>Flavobacteriales</taxon>
        <taxon>Flavobacteriaceae</taxon>
        <taxon>Flaviramulus</taxon>
    </lineage>
</organism>
<dbReference type="Gene3D" id="3.60.15.10">
    <property type="entry name" value="Ribonuclease Z/Hydroxyacylglutathione hydrolase-like"/>
    <property type="match status" value="1"/>
</dbReference>
<protein>
    <submittedName>
        <fullName evidence="2">Glyoxylase, beta-lactamase superfamily II</fullName>
    </submittedName>
</protein>
<dbReference type="STRING" id="369401.SAMN05428642_101322"/>
<gene>
    <name evidence="2" type="ORF">SAMN05428642_101322</name>
</gene>
<dbReference type="PANTHER" id="PTHR42951:SF17">
    <property type="entry name" value="METALLO-BETA-LACTAMASE DOMAIN-CONTAINING PROTEIN"/>
    <property type="match status" value="1"/>
</dbReference>
<evidence type="ECO:0000259" key="1">
    <source>
        <dbReference type="SMART" id="SM00849"/>
    </source>
</evidence>
<dbReference type="CDD" id="cd07721">
    <property type="entry name" value="yflN-like_MBL-fold"/>
    <property type="match status" value="1"/>
</dbReference>
<accession>A0A1K2IAQ2</accession>
<dbReference type="Pfam" id="PF00753">
    <property type="entry name" value="Lactamase_B"/>
    <property type="match status" value="1"/>
</dbReference>
<evidence type="ECO:0000313" key="3">
    <source>
        <dbReference type="Proteomes" id="UP000182544"/>
    </source>
</evidence>
<dbReference type="AlphaFoldDB" id="A0A1K2IAQ2"/>
<dbReference type="InterPro" id="IPR036866">
    <property type="entry name" value="RibonucZ/Hydroxyglut_hydro"/>
</dbReference>
<dbReference type="InterPro" id="IPR050855">
    <property type="entry name" value="NDM-1-like"/>
</dbReference>
<name>A0A1K2IAQ2_9FLAO</name>
<sequence length="244" mass="27495">MNSVIPISIWSRGMINCFLIKGTEKHILVDTGIPNSENKIIAQLNKQGVNKKDIGLIIVTHAHIDHFGSAYKLKQLLQVPILAHQLDVESYITGKADISTMKLNKPQWWLFKQIIKNQSTEPFQPDILINGDAEYNLKEWGTNGKIIHTPGHTPGSLSIILENGEAIIMDMMASGILLGGVMFHERIKHPPFHDNIIELKNSFEKVLSLKAEVFYLGHGGPVNKSQIIRYYNKYLKNISNTSYV</sequence>
<feature type="domain" description="Metallo-beta-lactamase" evidence="1">
    <location>
        <begin position="14"/>
        <end position="218"/>
    </location>
</feature>
<dbReference type="EMBL" id="FPKV01000001">
    <property type="protein sequence ID" value="SFZ89485.1"/>
    <property type="molecule type" value="Genomic_DNA"/>
</dbReference>
<proteinExistence type="predicted"/>
<dbReference type="InterPro" id="IPR001279">
    <property type="entry name" value="Metallo-B-lactamas"/>
</dbReference>
<dbReference type="PANTHER" id="PTHR42951">
    <property type="entry name" value="METALLO-BETA-LACTAMASE DOMAIN-CONTAINING"/>
    <property type="match status" value="1"/>
</dbReference>
<reference evidence="2 3" key="1">
    <citation type="submission" date="2016-10" db="EMBL/GenBank/DDBJ databases">
        <authorList>
            <person name="de Groot N.N."/>
        </authorList>
    </citation>
    <scope>NUCLEOTIDE SEQUENCE [LARGE SCALE GENOMIC DNA]</scope>
    <source>
        <strain evidence="2 3">DSM 18180</strain>
    </source>
</reference>
<keyword evidence="3" id="KW-1185">Reference proteome</keyword>
<evidence type="ECO:0000313" key="2">
    <source>
        <dbReference type="EMBL" id="SFZ89485.1"/>
    </source>
</evidence>
<dbReference type="SUPFAM" id="SSF56281">
    <property type="entry name" value="Metallo-hydrolase/oxidoreductase"/>
    <property type="match status" value="1"/>
</dbReference>